<protein>
    <submittedName>
        <fullName evidence="2">Uncharacterized protein</fullName>
    </submittedName>
</protein>
<organism evidence="2 3">
    <name type="scientific">Prevotella heparinolytica</name>
    <dbReference type="NCBI Taxonomy" id="28113"/>
    <lineage>
        <taxon>Bacteria</taxon>
        <taxon>Pseudomonadati</taxon>
        <taxon>Bacteroidota</taxon>
        <taxon>Bacteroidia</taxon>
        <taxon>Bacteroidales</taxon>
        <taxon>Bacteroidaceae</taxon>
        <taxon>Bacteroides</taxon>
    </lineage>
</organism>
<feature type="transmembrane region" description="Helical" evidence="1">
    <location>
        <begin position="133"/>
        <end position="157"/>
    </location>
</feature>
<keyword evidence="1" id="KW-0472">Membrane</keyword>
<dbReference type="AlphaFoldDB" id="A0A449I275"/>
<dbReference type="RefSeq" id="WP_131751894.1">
    <property type="nucleotide sequence ID" value="NZ_CAACYH010000004.1"/>
</dbReference>
<evidence type="ECO:0000313" key="2">
    <source>
        <dbReference type="EMBL" id="VFB13565.1"/>
    </source>
</evidence>
<name>A0A449I275_9BACE</name>
<keyword evidence="1" id="KW-1133">Transmembrane helix</keyword>
<reference evidence="2 3" key="1">
    <citation type="submission" date="2019-02" db="EMBL/GenBank/DDBJ databases">
        <authorList>
            <consortium name="Pathogen Informatics"/>
        </authorList>
    </citation>
    <scope>NUCLEOTIDE SEQUENCE [LARGE SCALE GENOMIC DNA]</scope>
    <source>
        <strain evidence="2 3">3012STDY7078512</strain>
    </source>
</reference>
<gene>
    <name evidence="2" type="ORF">NCTC7812_01092</name>
</gene>
<keyword evidence="1" id="KW-0812">Transmembrane</keyword>
<dbReference type="EMBL" id="CAACYH010000004">
    <property type="protein sequence ID" value="VFB13565.1"/>
    <property type="molecule type" value="Genomic_DNA"/>
</dbReference>
<proteinExistence type="predicted"/>
<dbReference type="Proteomes" id="UP000396835">
    <property type="component" value="Unassembled WGS sequence"/>
</dbReference>
<feature type="transmembrane region" description="Helical" evidence="1">
    <location>
        <begin position="7"/>
        <end position="27"/>
    </location>
</feature>
<feature type="transmembrane region" description="Helical" evidence="1">
    <location>
        <begin position="86"/>
        <end position="110"/>
    </location>
</feature>
<evidence type="ECO:0000256" key="1">
    <source>
        <dbReference type="SAM" id="Phobius"/>
    </source>
</evidence>
<feature type="transmembrane region" description="Helical" evidence="1">
    <location>
        <begin position="164"/>
        <end position="184"/>
    </location>
</feature>
<accession>A0A449I275</accession>
<feature type="transmembrane region" description="Helical" evidence="1">
    <location>
        <begin position="47"/>
        <end position="74"/>
    </location>
</feature>
<evidence type="ECO:0000313" key="3">
    <source>
        <dbReference type="Proteomes" id="UP000396835"/>
    </source>
</evidence>
<sequence>MKDLFKSGIIILFFYFVFTSVCGIIRIELFLPYIDKEILGITRLSSYINLFISEVIAITFIGALLGGCYFILSLLKNAPSNATHLLAIKAFITIYALNEFSKLVALMWILEIQKPDIVHTVEDVNNFFQDNNWFFISNIIDCITFLSASICYNFILILKNEKKFLLDAIIVMLFLITIFVLTHLDLVDML</sequence>